<name>A0AAW4FWX1_9HYPH</name>
<accession>A0AAW4FWX1</accession>
<proteinExistence type="predicted"/>
<evidence type="ECO:0000259" key="1">
    <source>
        <dbReference type="Pfam" id="PF11575"/>
    </source>
</evidence>
<dbReference type="InterPro" id="IPR024726">
    <property type="entry name" value="FhuF_C"/>
</dbReference>
<organism evidence="2 3">
    <name type="scientific">Ensifer canadensis</name>
    <dbReference type="NCBI Taxonomy" id="555315"/>
    <lineage>
        <taxon>Bacteria</taxon>
        <taxon>Pseudomonadati</taxon>
        <taxon>Pseudomonadota</taxon>
        <taxon>Alphaproteobacteria</taxon>
        <taxon>Hyphomicrobiales</taxon>
        <taxon>Rhizobiaceae</taxon>
        <taxon>Sinorhizobium/Ensifer group</taxon>
        <taxon>Ensifer</taxon>
    </lineage>
</organism>
<evidence type="ECO:0000313" key="2">
    <source>
        <dbReference type="EMBL" id="MBM3095828.1"/>
    </source>
</evidence>
<evidence type="ECO:0000313" key="3">
    <source>
        <dbReference type="Proteomes" id="UP000744980"/>
    </source>
</evidence>
<dbReference type="Pfam" id="PF11575">
    <property type="entry name" value="FhuF_C"/>
    <property type="match status" value="1"/>
</dbReference>
<feature type="domain" description="Ferric siderophore reductase C-terminal" evidence="1">
    <location>
        <begin position="247"/>
        <end position="266"/>
    </location>
</feature>
<keyword evidence="3" id="KW-1185">Reference proteome</keyword>
<dbReference type="GO" id="GO:0051537">
    <property type="term" value="F:2 iron, 2 sulfur cluster binding"/>
    <property type="evidence" value="ECO:0007669"/>
    <property type="project" value="InterPro"/>
</dbReference>
<dbReference type="RefSeq" id="WP_025427864.1">
    <property type="nucleotide sequence ID" value="NZ_CP083370.1"/>
</dbReference>
<dbReference type="EMBL" id="WXFA01000057">
    <property type="protein sequence ID" value="MBM3095828.1"/>
    <property type="molecule type" value="Genomic_DNA"/>
</dbReference>
<dbReference type="AlphaFoldDB" id="A0AAW4FWX1"/>
<reference evidence="2 3" key="1">
    <citation type="submission" date="2020-01" db="EMBL/GenBank/DDBJ databases">
        <title>Draft genome assembly of Ensifer adhaerens T173.</title>
        <authorList>
            <person name="Craig J.E."/>
            <person name="Stinchcombe J.R."/>
        </authorList>
    </citation>
    <scope>NUCLEOTIDE SEQUENCE [LARGE SCALE GENOMIC DNA]</scope>
    <source>
        <strain evidence="2 3">T173</strain>
    </source>
</reference>
<comment type="caution">
    <text evidence="2">The sequence shown here is derived from an EMBL/GenBank/DDBJ whole genome shotgun (WGS) entry which is preliminary data.</text>
</comment>
<gene>
    <name evidence="2" type="ORF">GFB56_34605</name>
</gene>
<dbReference type="Proteomes" id="UP000744980">
    <property type="component" value="Unassembled WGS sequence"/>
</dbReference>
<protein>
    <submittedName>
        <fullName evidence="2">Ferric iron reductase</fullName>
    </submittedName>
</protein>
<sequence length="287" mass="31063">MSLGHERQDERPAEDEADAALRQSALGVLAHLQSSFPEVGFSLGAAGDVFLPEARFWVEEGVGLEDSLAYQDRFAEGMDDKIRAAHLIAFYSNQLTLALGGLYLGGGIVAAVRGLRFEEFSRAYGERLVAAKRFHFSLALPAAGDHAPATADVFGETFAAHLAPIVVMLKRRTGLSSGAQWRLAADSLAGGFLEIGRVLGDEETAMARALAIVKRAGTSLFSDKLRYEDIVIEIGGNHALSRTYRLRGGCCLYYRTEGGSFCDSCVMLAPDDRRARLQAHLLALQAR</sequence>